<feature type="transmembrane region" description="Helical" evidence="8">
    <location>
        <begin position="384"/>
        <end position="409"/>
    </location>
</feature>
<feature type="transmembrane region" description="Helical" evidence="8">
    <location>
        <begin position="421"/>
        <end position="443"/>
    </location>
</feature>
<comment type="function">
    <text evidence="8">Uptake of L-lactate across the membrane. Can also transport D-lactate and glycolate.</text>
</comment>
<feature type="transmembrane region" description="Helical" evidence="8">
    <location>
        <begin position="353"/>
        <end position="378"/>
    </location>
</feature>
<keyword evidence="5 8" id="KW-0812">Transmembrane</keyword>
<evidence type="ECO:0000256" key="7">
    <source>
        <dbReference type="ARBA" id="ARBA00023136"/>
    </source>
</evidence>
<dbReference type="AlphaFoldDB" id="A0A8X8IBA2"/>
<feature type="transmembrane region" description="Helical" evidence="8">
    <location>
        <begin position="115"/>
        <end position="134"/>
    </location>
</feature>
<feature type="transmembrane region" description="Helical" evidence="8">
    <location>
        <begin position="140"/>
        <end position="160"/>
    </location>
</feature>
<dbReference type="EMBL" id="FNNO01000005">
    <property type="protein sequence ID" value="SDW68783.1"/>
    <property type="molecule type" value="Genomic_DNA"/>
</dbReference>
<proteinExistence type="inferred from homology"/>
<evidence type="ECO:0000256" key="3">
    <source>
        <dbReference type="ARBA" id="ARBA00022448"/>
    </source>
</evidence>
<feature type="transmembrane region" description="Helical" evidence="8">
    <location>
        <begin position="514"/>
        <end position="533"/>
    </location>
</feature>
<comment type="similarity">
    <text evidence="2 8">Belongs to the lactate permease family.</text>
</comment>
<feature type="transmembrane region" description="Helical" evidence="8">
    <location>
        <begin position="222"/>
        <end position="239"/>
    </location>
</feature>
<evidence type="ECO:0000256" key="4">
    <source>
        <dbReference type="ARBA" id="ARBA00022475"/>
    </source>
</evidence>
<feature type="transmembrane region" description="Helical" evidence="8">
    <location>
        <begin position="197"/>
        <end position="215"/>
    </location>
</feature>
<evidence type="ECO:0000256" key="1">
    <source>
        <dbReference type="ARBA" id="ARBA00004651"/>
    </source>
</evidence>
<organism evidence="9 10">
    <name type="scientific">Hydrobacter penzbergensis</name>
    <dbReference type="NCBI Taxonomy" id="1235997"/>
    <lineage>
        <taxon>Bacteria</taxon>
        <taxon>Pseudomonadati</taxon>
        <taxon>Bacteroidota</taxon>
        <taxon>Chitinophagia</taxon>
        <taxon>Chitinophagales</taxon>
        <taxon>Chitinophagaceae</taxon>
        <taxon>Hydrobacter</taxon>
    </lineage>
</organism>
<dbReference type="PANTHER" id="PTHR30003">
    <property type="entry name" value="L-LACTATE PERMEASE"/>
    <property type="match status" value="1"/>
</dbReference>
<gene>
    <name evidence="9" type="ORF">SAMN05444410_10510</name>
</gene>
<dbReference type="PANTHER" id="PTHR30003:SF0">
    <property type="entry name" value="GLYCOLATE PERMEASE GLCA-RELATED"/>
    <property type="match status" value="1"/>
</dbReference>
<keyword evidence="10" id="KW-1185">Reference proteome</keyword>
<feature type="transmembrane region" description="Helical" evidence="8">
    <location>
        <begin position="251"/>
        <end position="268"/>
    </location>
</feature>
<feature type="transmembrane region" description="Helical" evidence="8">
    <location>
        <begin position="167"/>
        <end position="185"/>
    </location>
</feature>
<dbReference type="GO" id="GO:0005886">
    <property type="term" value="C:plasma membrane"/>
    <property type="evidence" value="ECO:0007669"/>
    <property type="project" value="UniProtKB-SubCell"/>
</dbReference>
<dbReference type="InterPro" id="IPR003804">
    <property type="entry name" value="Lactate_perm"/>
</dbReference>
<dbReference type="Pfam" id="PF02652">
    <property type="entry name" value="Lactate_perm"/>
    <property type="match status" value="1"/>
</dbReference>
<evidence type="ECO:0000313" key="9">
    <source>
        <dbReference type="EMBL" id="SDW68783.1"/>
    </source>
</evidence>
<evidence type="ECO:0000256" key="6">
    <source>
        <dbReference type="ARBA" id="ARBA00022989"/>
    </source>
</evidence>
<accession>A0A8X8IBA2</accession>
<feature type="transmembrane region" description="Helical" evidence="8">
    <location>
        <begin position="72"/>
        <end position="94"/>
    </location>
</feature>
<feature type="transmembrane region" description="Helical" evidence="8">
    <location>
        <begin position="298"/>
        <end position="314"/>
    </location>
</feature>
<feature type="transmembrane region" description="Helical" evidence="8">
    <location>
        <begin position="44"/>
        <end position="66"/>
    </location>
</feature>
<keyword evidence="3 8" id="KW-0813">Transport</keyword>
<keyword evidence="6 8" id="KW-1133">Transmembrane helix</keyword>
<keyword evidence="7 8" id="KW-0472">Membrane</keyword>
<sequence>MYWKQLVDPFHNITLSAAVAVLPILFVFWALLVKKMKGYKASLLATALAIPIAIFIYQMPAGLALLSTAHGMLYGIFPICWIMITAVFLFNVTVKSGRFEIIKQFMASITPDRRLQALLIAFSFGSFLEGTAGFGSPVAITAAMLVGLGFDPLYAAGLCLIANTAPVAFGSIGIPVTVASQVTGIPEMAISQMVGRTLPFLSMLLPFYLVVLMAGFRKAMEVLPAILVSGLSFAFFQWFTSNFLGPTLPDIIAGVCSIVSLLVLLRYWKPKTIWRFPHESAVVAANETSHSAKTITKAWAPFMVLTVFVIVWGLKPVKSFLDSISLLSFPIPGLHNAIMLPEGDKLLPQVFKFNFLSAAGTAILFAAIVGVWLLGLSVKDGWKIFIQTLVQLKIPIVTIAAVLGFAYILNNSGITGTLSKVLSNTGVLFPFFAPVLGWLGVFVTGSDTSSNALFCHTQKTTAVSIGVDPVITVSANISGGVVGKMISPSSIAVAAAAGSMIGKESNLLRFTIKHSFIMLLFISMMTLAQAYWLKWIVP</sequence>
<feature type="transmembrane region" description="Helical" evidence="8">
    <location>
        <begin position="12"/>
        <end position="32"/>
    </location>
</feature>
<dbReference type="Proteomes" id="UP000198711">
    <property type="component" value="Unassembled WGS sequence"/>
</dbReference>
<dbReference type="RefSeq" id="WP_092723289.1">
    <property type="nucleotide sequence ID" value="NZ_FNNO01000005.1"/>
</dbReference>
<evidence type="ECO:0000313" key="10">
    <source>
        <dbReference type="Proteomes" id="UP000198711"/>
    </source>
</evidence>
<keyword evidence="4 8" id="KW-1003">Cell membrane</keyword>
<evidence type="ECO:0000256" key="2">
    <source>
        <dbReference type="ARBA" id="ARBA00010100"/>
    </source>
</evidence>
<dbReference type="GO" id="GO:0015295">
    <property type="term" value="F:solute:proton symporter activity"/>
    <property type="evidence" value="ECO:0007669"/>
    <property type="project" value="TreeGrafter"/>
</dbReference>
<dbReference type="GO" id="GO:0015129">
    <property type="term" value="F:lactate transmembrane transporter activity"/>
    <property type="evidence" value="ECO:0007669"/>
    <property type="project" value="UniProtKB-UniRule"/>
</dbReference>
<evidence type="ECO:0000256" key="8">
    <source>
        <dbReference type="RuleBase" id="RU365092"/>
    </source>
</evidence>
<protein>
    <recommendedName>
        <fullName evidence="8">L-lactate permease</fullName>
    </recommendedName>
</protein>
<comment type="subcellular location">
    <subcellularLocation>
        <location evidence="1 8">Cell membrane</location>
        <topology evidence="1 8">Multi-pass membrane protein</topology>
    </subcellularLocation>
</comment>
<dbReference type="NCBIfam" id="TIGR00795">
    <property type="entry name" value="lctP"/>
    <property type="match status" value="1"/>
</dbReference>
<comment type="caution">
    <text evidence="9">The sequence shown here is derived from an EMBL/GenBank/DDBJ whole genome shotgun (WGS) entry which is preliminary data.</text>
</comment>
<name>A0A8X8IBA2_9BACT</name>
<evidence type="ECO:0000256" key="5">
    <source>
        <dbReference type="ARBA" id="ARBA00022692"/>
    </source>
</evidence>
<reference evidence="9 10" key="1">
    <citation type="submission" date="2016-10" db="EMBL/GenBank/DDBJ databases">
        <authorList>
            <person name="Varghese N."/>
            <person name="Submissions S."/>
        </authorList>
    </citation>
    <scope>NUCLEOTIDE SEQUENCE [LARGE SCALE GENOMIC DNA]</scope>
    <source>
        <strain evidence="9 10">DSM 25353</strain>
    </source>
</reference>